<keyword evidence="2 4" id="KW-0808">Transferase</keyword>
<dbReference type="Gene3D" id="3.90.1510.10">
    <property type="entry name" value="Glycerate kinase, domain 2"/>
    <property type="match status" value="1"/>
</dbReference>
<dbReference type="AlphaFoldDB" id="A0A329TRE9"/>
<dbReference type="Proteomes" id="UP000251634">
    <property type="component" value="Unassembled WGS sequence"/>
</dbReference>
<dbReference type="InterPro" id="IPR004381">
    <property type="entry name" value="Glycerate_kinase"/>
</dbReference>
<dbReference type="PANTHER" id="PTHR21599">
    <property type="entry name" value="GLYCERATE KINASE"/>
    <property type="match status" value="1"/>
</dbReference>
<evidence type="ECO:0000256" key="3">
    <source>
        <dbReference type="ARBA" id="ARBA00022777"/>
    </source>
</evidence>
<dbReference type="Gene3D" id="3.40.50.10350">
    <property type="entry name" value="Glycerate kinase, domain 1"/>
    <property type="match status" value="1"/>
</dbReference>
<dbReference type="RefSeq" id="WP_112114687.1">
    <property type="nucleotide sequence ID" value="NZ_PRKZ01000001.1"/>
</dbReference>
<gene>
    <name evidence="5" type="ORF">C4N25_01310</name>
</gene>
<dbReference type="NCBIfam" id="TIGR00045">
    <property type="entry name" value="glycerate kinase"/>
    <property type="match status" value="1"/>
</dbReference>
<dbReference type="Pfam" id="PF02595">
    <property type="entry name" value="Gly_kinase"/>
    <property type="match status" value="1"/>
</dbReference>
<proteinExistence type="inferred from homology"/>
<dbReference type="GO" id="GO:0008887">
    <property type="term" value="F:glycerate kinase activity"/>
    <property type="evidence" value="ECO:0007669"/>
    <property type="project" value="UniProtKB-UniRule"/>
</dbReference>
<evidence type="ECO:0000256" key="1">
    <source>
        <dbReference type="ARBA" id="ARBA00006284"/>
    </source>
</evidence>
<dbReference type="SUPFAM" id="SSF110738">
    <property type="entry name" value="Glycerate kinase I"/>
    <property type="match status" value="1"/>
</dbReference>
<dbReference type="EMBL" id="PRKZ01000001">
    <property type="protein sequence ID" value="RAW52082.1"/>
    <property type="molecule type" value="Genomic_DNA"/>
</dbReference>
<evidence type="ECO:0000256" key="2">
    <source>
        <dbReference type="ARBA" id="ARBA00022679"/>
    </source>
</evidence>
<sequence length="381" mass="39257">MKKCIVVSDSFKGTLSSQEICTLAAQRLEAYFPGCEVVRIPVADGGEGTVACFHEACGGTLVSVPVSGPYGEAITAEYLQMPGGQAVIEMASAAGLPQVEDRKDPCKTTTYGVGQLIRHAVEAGNQNILLGLGGSCTNDGGCGCAAALGVQFLRADGSNFVPVGGTLSEVADIDTKEAEKLLAGVSLTAMCDIDNPLYGPTGAAYVFAPQKGADEATVVFLDGQLRALAGVIEAKLGRSVAALPGAGAAGGLGAGMVAFLGAQLRPGIEAVLDLVRFDARLDGCDLVLTGEGRLDTQSVRGKVISGVAKHAKEKSVPVVAIVGGVLPEVEDLCDDPALGLTAVFSINRQAMDFAQSRYASRENYTYTLNSILRLLRAAETK</sequence>
<organism evidence="5 6">
    <name type="scientific">Faecalibacterium prausnitzii</name>
    <dbReference type="NCBI Taxonomy" id="853"/>
    <lineage>
        <taxon>Bacteria</taxon>
        <taxon>Bacillati</taxon>
        <taxon>Bacillota</taxon>
        <taxon>Clostridia</taxon>
        <taxon>Eubacteriales</taxon>
        <taxon>Oscillospiraceae</taxon>
        <taxon>Faecalibacterium</taxon>
    </lineage>
</organism>
<dbReference type="InterPro" id="IPR018197">
    <property type="entry name" value="Glycerate_kinase_RE-like"/>
</dbReference>
<evidence type="ECO:0000313" key="5">
    <source>
        <dbReference type="EMBL" id="RAW52082.1"/>
    </source>
</evidence>
<reference evidence="5 6" key="1">
    <citation type="submission" date="2018-02" db="EMBL/GenBank/DDBJ databases">
        <title>Complete genome sequencing of Faecalibacterium prausnitzii strains isolated from the human gut.</title>
        <authorList>
            <person name="Fitzgerald B.C."/>
            <person name="Shkoporov A.N."/>
            <person name="Ross P.R."/>
            <person name="Hill C."/>
        </authorList>
    </citation>
    <scope>NUCLEOTIDE SEQUENCE [LARGE SCALE GENOMIC DNA]</scope>
    <source>
        <strain evidence="5 6">APC942/8-14-2</strain>
    </source>
</reference>
<dbReference type="InterPro" id="IPR018193">
    <property type="entry name" value="Glyc_kinase_flavodox-like_fold"/>
</dbReference>
<evidence type="ECO:0000256" key="4">
    <source>
        <dbReference type="PIRNR" id="PIRNR006078"/>
    </source>
</evidence>
<keyword evidence="3 4" id="KW-0418">Kinase</keyword>
<dbReference type="PIRSF" id="PIRSF006078">
    <property type="entry name" value="GlxK"/>
    <property type="match status" value="1"/>
</dbReference>
<dbReference type="GO" id="GO:0031388">
    <property type="term" value="P:organic acid phosphorylation"/>
    <property type="evidence" value="ECO:0007669"/>
    <property type="project" value="UniProtKB-UniRule"/>
</dbReference>
<evidence type="ECO:0000313" key="6">
    <source>
        <dbReference type="Proteomes" id="UP000251634"/>
    </source>
</evidence>
<protein>
    <submittedName>
        <fullName evidence="5">Glycerate kinase</fullName>
    </submittedName>
</protein>
<comment type="similarity">
    <text evidence="1 4">Belongs to the glycerate kinase type-1 family.</text>
</comment>
<dbReference type="PANTHER" id="PTHR21599:SF0">
    <property type="entry name" value="GLYCERATE KINASE"/>
    <property type="match status" value="1"/>
</dbReference>
<dbReference type="InterPro" id="IPR036129">
    <property type="entry name" value="Glycerate_kinase_sf"/>
</dbReference>
<accession>A0A329TRE9</accession>
<comment type="caution">
    <text evidence="5">The sequence shown here is derived from an EMBL/GenBank/DDBJ whole genome shotgun (WGS) entry which is preliminary data.</text>
</comment>
<name>A0A329TRE9_9FIRM</name>